<dbReference type="InterPro" id="IPR054189">
    <property type="entry name" value="DUF6894"/>
</dbReference>
<evidence type="ECO:0000259" key="1">
    <source>
        <dbReference type="Pfam" id="PF21834"/>
    </source>
</evidence>
<accession>A0A4Z0NFD8</accession>
<keyword evidence="3" id="KW-1185">Reference proteome</keyword>
<protein>
    <recommendedName>
        <fullName evidence="1">DUF6894 domain-containing protein</fullName>
    </recommendedName>
</protein>
<comment type="caution">
    <text evidence="2">The sequence shown here is derived from an EMBL/GenBank/DDBJ whole genome shotgun (WGS) entry which is preliminary data.</text>
</comment>
<dbReference type="EMBL" id="SRLB01000049">
    <property type="protein sequence ID" value="TGD93710.1"/>
    <property type="molecule type" value="Genomic_DNA"/>
</dbReference>
<dbReference type="AlphaFoldDB" id="A0A4Z0NFD8"/>
<proteinExistence type="predicted"/>
<evidence type="ECO:0000313" key="3">
    <source>
        <dbReference type="Proteomes" id="UP000297535"/>
    </source>
</evidence>
<name>A0A4Z0NFD8_9HYPH</name>
<gene>
    <name evidence="2" type="ORF">EU555_33010</name>
</gene>
<dbReference type="Proteomes" id="UP000297535">
    <property type="component" value="Unassembled WGS sequence"/>
</dbReference>
<feature type="domain" description="DUF6894" evidence="1">
    <location>
        <begin position="14"/>
        <end position="82"/>
    </location>
</feature>
<evidence type="ECO:0000313" key="2">
    <source>
        <dbReference type="EMBL" id="TGD93710.1"/>
    </source>
</evidence>
<organism evidence="2 3">
    <name type="scientific">Methylobacterium nonmethylotrophicum</name>
    <dbReference type="NCBI Taxonomy" id="1141884"/>
    <lineage>
        <taxon>Bacteria</taxon>
        <taxon>Pseudomonadati</taxon>
        <taxon>Pseudomonadota</taxon>
        <taxon>Alphaproteobacteria</taxon>
        <taxon>Hyphomicrobiales</taxon>
        <taxon>Methylobacteriaceae</taxon>
        <taxon>Methylobacterium</taxon>
    </lineage>
</organism>
<dbReference type="Pfam" id="PF21834">
    <property type="entry name" value="DUF6894"/>
    <property type="match status" value="1"/>
</dbReference>
<sequence>MRSRRLSIGAVMPRYFFHVFDSDACHDHEGKELPNWQAAQVVAILHMGTILQNNAAEISVGDDWHMDVMNETGILLFRLDFSIVRSAILDQISNKYIYLDSNNKDL</sequence>
<reference evidence="2 3" key="1">
    <citation type="submission" date="2019-04" db="EMBL/GenBank/DDBJ databases">
        <authorList>
            <person name="Feng G."/>
            <person name="Zhu H."/>
        </authorList>
    </citation>
    <scope>NUCLEOTIDE SEQUENCE [LARGE SCALE GENOMIC DNA]</scope>
    <source>
        <strain evidence="2 3">6HR-1</strain>
    </source>
</reference>